<evidence type="ECO:0000313" key="3">
    <source>
        <dbReference type="Proteomes" id="UP000067448"/>
    </source>
</evidence>
<sequence>MTSRSSVADGGAAANHLPIRRTSGPAPAGLQLLCRSMERRHTGRLDLLHRYVPQGHADGGESDTTP</sequence>
<proteinExistence type="predicted"/>
<evidence type="ECO:0000256" key="1">
    <source>
        <dbReference type="SAM" id="MobiDB-lite"/>
    </source>
</evidence>
<accession>A0A100JVN1</accession>
<dbReference type="Proteomes" id="UP000067448">
    <property type="component" value="Unassembled WGS sequence"/>
</dbReference>
<feature type="region of interest" description="Disordered" evidence="1">
    <location>
        <begin position="1"/>
        <end position="26"/>
    </location>
</feature>
<organism evidence="2 3">
    <name type="scientific">Streptomyces scabiei</name>
    <dbReference type="NCBI Taxonomy" id="1930"/>
    <lineage>
        <taxon>Bacteria</taxon>
        <taxon>Bacillati</taxon>
        <taxon>Actinomycetota</taxon>
        <taxon>Actinomycetes</taxon>
        <taxon>Kitasatosporales</taxon>
        <taxon>Streptomycetaceae</taxon>
        <taxon>Streptomyces</taxon>
    </lineage>
</organism>
<comment type="caution">
    <text evidence="2">The sequence shown here is derived from an EMBL/GenBank/DDBJ whole genome shotgun (WGS) entry which is preliminary data.</text>
</comment>
<reference evidence="2 3" key="2">
    <citation type="journal article" date="2016" name="Genome Announc.">
        <title>Draft Genome Sequences of Streptomyces scabiei S58, Streptomyces turgidiscabies T45, and Streptomyces acidiscabies a10, the Pathogens of Potato Common Scab, Isolated in Japan.</title>
        <authorList>
            <person name="Tomihama T."/>
            <person name="Nishi Y."/>
            <person name="Sakai M."/>
            <person name="Ikenaga M."/>
            <person name="Okubo T."/>
            <person name="Ikeda S."/>
        </authorList>
    </citation>
    <scope>NUCLEOTIDE SEQUENCE [LARGE SCALE GENOMIC DNA]</scope>
    <source>
        <strain evidence="2 3">S58</strain>
    </source>
</reference>
<dbReference type="EMBL" id="BCMM01000042">
    <property type="protein sequence ID" value="GAQ66538.1"/>
    <property type="molecule type" value="Genomic_DNA"/>
</dbReference>
<gene>
    <name evidence="2" type="ORF">SsS58_06972</name>
</gene>
<reference evidence="3" key="3">
    <citation type="submission" date="2016-02" db="EMBL/GenBank/DDBJ databases">
        <title>Draft genome of pathogenic Streptomyces sp. in Japan.</title>
        <authorList>
            <person name="Tomihama T."/>
            <person name="Ikenaga M."/>
            <person name="Sakai M."/>
            <person name="Okubo T."/>
            <person name="Ikeda S."/>
        </authorList>
    </citation>
    <scope>NUCLEOTIDE SEQUENCE [LARGE SCALE GENOMIC DNA]</scope>
    <source>
        <strain evidence="3">S58</strain>
    </source>
</reference>
<protein>
    <submittedName>
        <fullName evidence="2">Uncharacterized protein</fullName>
    </submittedName>
</protein>
<name>A0A100JVN1_STRSC</name>
<reference evidence="3" key="1">
    <citation type="submission" date="2015-11" db="EMBL/GenBank/DDBJ databases">
        <authorList>
            <consortium name="Cross-ministerial Strategic Innovation Promotion Program (SIP) consortium"/>
            <person name="Tomihama T."/>
            <person name="Ikenaga M."/>
            <person name="Sakai M."/>
            <person name="Okubo T."/>
            <person name="Ikeda S."/>
        </authorList>
    </citation>
    <scope>NUCLEOTIDE SEQUENCE [LARGE SCALE GENOMIC DNA]</scope>
    <source>
        <strain evidence="3">S58</strain>
    </source>
</reference>
<dbReference type="AlphaFoldDB" id="A0A100JVN1"/>
<evidence type="ECO:0000313" key="2">
    <source>
        <dbReference type="EMBL" id="GAQ66538.1"/>
    </source>
</evidence>